<dbReference type="PANTHER" id="PTHR42754:SF1">
    <property type="entry name" value="LIPOPROTEIN"/>
    <property type="match status" value="1"/>
</dbReference>
<accession>A0A8J3NSR3</accession>
<reference evidence="8 9" key="1">
    <citation type="submission" date="2021-01" db="EMBL/GenBank/DDBJ databases">
        <title>Whole genome shotgun sequence of Catellatospora chokoriensis NBRC 107358.</title>
        <authorList>
            <person name="Komaki H."/>
            <person name="Tamura T."/>
        </authorList>
    </citation>
    <scope>NUCLEOTIDE SEQUENCE [LARGE SCALE GENOMIC DNA]</scope>
    <source>
        <strain evidence="8 9">NBRC 107358</strain>
    </source>
</reference>
<keyword evidence="9" id="KW-1185">Reference proteome</keyword>
<dbReference type="SUPFAM" id="SSF49384">
    <property type="entry name" value="Carbohydrate-binding domain"/>
    <property type="match status" value="1"/>
</dbReference>
<evidence type="ECO:0000256" key="5">
    <source>
        <dbReference type="SAM" id="MobiDB-lite"/>
    </source>
</evidence>
<dbReference type="InterPro" id="IPR017853">
    <property type="entry name" value="GH"/>
</dbReference>
<keyword evidence="3 4" id="KW-0326">Glycosidase</keyword>
<evidence type="ECO:0000256" key="1">
    <source>
        <dbReference type="ARBA" id="ARBA00000966"/>
    </source>
</evidence>
<keyword evidence="2 4" id="KW-0378">Hydrolase</keyword>
<evidence type="ECO:0000259" key="7">
    <source>
        <dbReference type="PROSITE" id="PS51173"/>
    </source>
</evidence>
<dbReference type="Gene3D" id="3.20.20.80">
    <property type="entry name" value="Glycosidases"/>
    <property type="match status" value="1"/>
</dbReference>
<dbReference type="PROSITE" id="PS51173">
    <property type="entry name" value="CBM2"/>
    <property type="match status" value="1"/>
</dbReference>
<dbReference type="EC" id="3.2.1.4" evidence="4"/>
<dbReference type="GO" id="GO:0008810">
    <property type="term" value="F:cellulase activity"/>
    <property type="evidence" value="ECO:0007669"/>
    <property type="project" value="UniProtKB-EC"/>
</dbReference>
<dbReference type="InterPro" id="IPR001919">
    <property type="entry name" value="CBD2"/>
</dbReference>
<comment type="similarity">
    <text evidence="4">Belongs to the glycosyl hydrolase 5 (cellulase A) family.</text>
</comment>
<proteinExistence type="inferred from homology"/>
<dbReference type="Proteomes" id="UP000619293">
    <property type="component" value="Unassembled WGS sequence"/>
</dbReference>
<dbReference type="SUPFAM" id="SSF51445">
    <property type="entry name" value="(Trans)glycosidases"/>
    <property type="match status" value="1"/>
</dbReference>
<keyword evidence="6" id="KW-0732">Signal</keyword>
<dbReference type="RefSeq" id="WP_191839737.1">
    <property type="nucleotide sequence ID" value="NZ_BAAALB010000009.1"/>
</dbReference>
<dbReference type="Gene3D" id="2.60.40.290">
    <property type="match status" value="1"/>
</dbReference>
<comment type="catalytic activity">
    <reaction evidence="1 4">
        <text>Endohydrolysis of (1-&gt;4)-beta-D-glucosidic linkages in cellulose, lichenin and cereal beta-D-glucans.</text>
        <dbReference type="EC" id="3.2.1.4"/>
    </reaction>
</comment>
<dbReference type="InterPro" id="IPR008965">
    <property type="entry name" value="CBM2/CBM3_carb-bd_dom_sf"/>
</dbReference>
<feature type="chain" id="PRO_5035285768" description="Endoglucanase" evidence="6">
    <location>
        <begin position="29"/>
        <end position="467"/>
    </location>
</feature>
<dbReference type="InterPro" id="IPR001547">
    <property type="entry name" value="Glyco_hydro_5"/>
</dbReference>
<dbReference type="GO" id="GO:0030245">
    <property type="term" value="P:cellulose catabolic process"/>
    <property type="evidence" value="ECO:0007669"/>
    <property type="project" value="UniProtKB-KW"/>
</dbReference>
<evidence type="ECO:0000313" key="9">
    <source>
        <dbReference type="Proteomes" id="UP000619293"/>
    </source>
</evidence>
<dbReference type="PROSITE" id="PS00659">
    <property type="entry name" value="GLYCOSYL_HYDROL_F5"/>
    <property type="match status" value="1"/>
</dbReference>
<evidence type="ECO:0000256" key="4">
    <source>
        <dbReference type="RuleBase" id="RU361153"/>
    </source>
</evidence>
<dbReference type="InterPro" id="IPR012291">
    <property type="entry name" value="CBM2_carb-bd_dom_sf"/>
</dbReference>
<feature type="region of interest" description="Disordered" evidence="5">
    <location>
        <begin position="322"/>
        <end position="368"/>
    </location>
</feature>
<name>A0A8J3NSR3_9ACTN</name>
<dbReference type="SMART" id="SM00637">
    <property type="entry name" value="CBD_II"/>
    <property type="match status" value="1"/>
</dbReference>
<dbReference type="EMBL" id="BONG01000016">
    <property type="protein sequence ID" value="GIF89525.1"/>
    <property type="molecule type" value="Genomic_DNA"/>
</dbReference>
<feature type="compositionally biased region" description="Low complexity" evidence="5">
    <location>
        <begin position="326"/>
        <end position="365"/>
    </location>
</feature>
<dbReference type="PANTHER" id="PTHR42754">
    <property type="entry name" value="ENDOGLUCANASE"/>
    <property type="match status" value="1"/>
</dbReference>
<feature type="signal peptide" evidence="6">
    <location>
        <begin position="1"/>
        <end position="28"/>
    </location>
</feature>
<gene>
    <name evidence="8" type="ORF">Cch02nite_29690</name>
</gene>
<keyword evidence="4" id="KW-0119">Carbohydrate metabolism</keyword>
<organism evidence="8 9">
    <name type="scientific">Catellatospora chokoriensis</name>
    <dbReference type="NCBI Taxonomy" id="310353"/>
    <lineage>
        <taxon>Bacteria</taxon>
        <taxon>Bacillati</taxon>
        <taxon>Actinomycetota</taxon>
        <taxon>Actinomycetes</taxon>
        <taxon>Micromonosporales</taxon>
        <taxon>Micromonosporaceae</taxon>
        <taxon>Catellatospora</taxon>
    </lineage>
</organism>
<dbReference type="InterPro" id="IPR018087">
    <property type="entry name" value="Glyco_hydro_5_CS"/>
</dbReference>
<keyword evidence="4" id="KW-0136">Cellulose degradation</keyword>
<sequence>MKRLLTSVGVAVLATAASILVAVSPADAAVGLHISGRNIVEANGQNFIMRGVNHEHVWFTGQTSSFADIKAAGANTVRVVLGSGKRWGPSTDVANVISLCKQNRLICVLEVHDTTGYGEDGAAATLDEAVNYWISQKAALVGQENYVVINIGNEPIGNTNAGQWTAATTAAIQKMRTNGFQHLLMVDAPNWGQDWQYVMRDNAQTILNADTQQNTVLSIHMYDVFSTATAIRDYLDRFKNNGWPLVIGEFGWQRSPSNVDDQTLIAEANARGLGYLGWSWAGNNDPYLDMTVNFDPTQLTTWGLRLFNGANGIKATAKEATIFGGTPSPSATASPRPSASPSTSPSPSSSPSRSTSPSPSASPSPGGRGCTAAYSIVGQWPGGFQADVRVTAGSAAISGWTVTWTFANGQTVTQAWSATVTSSGSAVTARNVSYNGSLAAGAGTTFGFLGSWNGSTNSVPAVTCTAS</sequence>
<dbReference type="AlphaFoldDB" id="A0A8J3NSR3"/>
<evidence type="ECO:0000256" key="2">
    <source>
        <dbReference type="ARBA" id="ARBA00022801"/>
    </source>
</evidence>
<dbReference type="Pfam" id="PF00553">
    <property type="entry name" value="CBM_2"/>
    <property type="match status" value="1"/>
</dbReference>
<dbReference type="Pfam" id="PF00150">
    <property type="entry name" value="Cellulase"/>
    <property type="match status" value="1"/>
</dbReference>
<feature type="domain" description="CBM2" evidence="7">
    <location>
        <begin position="363"/>
        <end position="467"/>
    </location>
</feature>
<evidence type="ECO:0000313" key="8">
    <source>
        <dbReference type="EMBL" id="GIF89525.1"/>
    </source>
</evidence>
<evidence type="ECO:0000256" key="3">
    <source>
        <dbReference type="ARBA" id="ARBA00023295"/>
    </source>
</evidence>
<keyword evidence="4" id="KW-0624">Polysaccharide degradation</keyword>
<protein>
    <recommendedName>
        <fullName evidence="4">Endoglucanase</fullName>
        <ecNumber evidence="4">3.2.1.4</ecNumber>
    </recommendedName>
</protein>
<dbReference type="GO" id="GO:0030247">
    <property type="term" value="F:polysaccharide binding"/>
    <property type="evidence" value="ECO:0007669"/>
    <property type="project" value="UniProtKB-UniRule"/>
</dbReference>
<evidence type="ECO:0000256" key="6">
    <source>
        <dbReference type="SAM" id="SignalP"/>
    </source>
</evidence>
<comment type="caution">
    <text evidence="8">The sequence shown here is derived from an EMBL/GenBank/DDBJ whole genome shotgun (WGS) entry which is preliminary data.</text>
</comment>